<dbReference type="PANTHER" id="PTHR43194:SF2">
    <property type="entry name" value="PEROXISOMAL MEMBRANE PROTEIN LPX1"/>
    <property type="match status" value="1"/>
</dbReference>
<reference evidence="2 3" key="1">
    <citation type="submission" date="2019-08" db="EMBL/GenBank/DDBJ databases">
        <title>Amphibian skin-associated Pigmentiphaga: genome sequence and occurrence across geography and hosts.</title>
        <authorList>
            <person name="Bletz M.C."/>
            <person name="Bunk B."/>
            <person name="Sproeer C."/>
            <person name="Biwer P."/>
            <person name="Reiter S."/>
            <person name="Rabemananjara F.C.E."/>
            <person name="Schulz S."/>
            <person name="Overmann J."/>
            <person name="Vences M."/>
        </authorList>
    </citation>
    <scope>NUCLEOTIDE SEQUENCE [LARGE SCALE GENOMIC DNA]</scope>
    <source>
        <strain evidence="2 3">Mada1488</strain>
    </source>
</reference>
<dbReference type="PANTHER" id="PTHR43194">
    <property type="entry name" value="HYDROLASE ALPHA/BETA FOLD FAMILY"/>
    <property type="match status" value="1"/>
</dbReference>
<dbReference type="InterPro" id="IPR000073">
    <property type="entry name" value="AB_hydrolase_1"/>
</dbReference>
<gene>
    <name evidence="2" type="ORF">FXN63_05075</name>
</gene>
<evidence type="ECO:0000313" key="2">
    <source>
        <dbReference type="EMBL" id="QEI05280.1"/>
    </source>
</evidence>
<keyword evidence="3" id="KW-1185">Reference proteome</keyword>
<dbReference type="EMBL" id="CP043046">
    <property type="protein sequence ID" value="QEI05280.1"/>
    <property type="molecule type" value="Genomic_DNA"/>
</dbReference>
<name>A0A5C0AWT3_9BURK</name>
<accession>A0A5C0AWT3</accession>
<sequence length="290" mass="31615">MERFLSCHVAHPMNASVPPVSLISASSAIAPRQHRIDGIELEIVQIPATRDGLPTLVFLHEALGSIPQWRDFPANVCARSGCAGLVFSRYGLGQSTPLTSTPRPTDYLENEGWNSLPALLRDLDIRRPYLIGHSDGASIALLYAARNPVIGLTAMAPHVRVEEVTLEGVRTAEADRERLVTALGKYHRDAARTFDGWSQTWASAEFRDWNIQAAMSGIAAPTLLIQGENDQYGTMEQLDWITDGIASGAAKPPVRRVELANVGHVPWREAADTVLDEIAAHIRMCTALPG</sequence>
<dbReference type="AlphaFoldDB" id="A0A5C0AWT3"/>
<proteinExistence type="predicted"/>
<dbReference type="InterPro" id="IPR029058">
    <property type="entry name" value="AB_hydrolase_fold"/>
</dbReference>
<organism evidence="2 3">
    <name type="scientific">Pigmentiphaga aceris</name>
    <dbReference type="NCBI Taxonomy" id="1940612"/>
    <lineage>
        <taxon>Bacteria</taxon>
        <taxon>Pseudomonadati</taxon>
        <taxon>Pseudomonadota</taxon>
        <taxon>Betaproteobacteria</taxon>
        <taxon>Burkholderiales</taxon>
        <taxon>Alcaligenaceae</taxon>
        <taxon>Pigmentiphaga</taxon>
    </lineage>
</organism>
<dbReference type="KEGG" id="pacr:FXN63_05075"/>
<dbReference type="GO" id="GO:0016787">
    <property type="term" value="F:hydrolase activity"/>
    <property type="evidence" value="ECO:0007669"/>
    <property type="project" value="UniProtKB-KW"/>
</dbReference>
<feature type="domain" description="AB hydrolase-1" evidence="1">
    <location>
        <begin position="57"/>
        <end position="276"/>
    </location>
</feature>
<dbReference type="Gene3D" id="3.40.50.1820">
    <property type="entry name" value="alpha/beta hydrolase"/>
    <property type="match status" value="1"/>
</dbReference>
<protein>
    <submittedName>
        <fullName evidence="2">Alpha/beta hydrolase</fullName>
    </submittedName>
</protein>
<dbReference type="SUPFAM" id="SSF53474">
    <property type="entry name" value="alpha/beta-Hydrolases"/>
    <property type="match status" value="1"/>
</dbReference>
<evidence type="ECO:0000313" key="3">
    <source>
        <dbReference type="Proteomes" id="UP000325161"/>
    </source>
</evidence>
<evidence type="ECO:0000259" key="1">
    <source>
        <dbReference type="Pfam" id="PF12697"/>
    </source>
</evidence>
<keyword evidence="2" id="KW-0378">Hydrolase</keyword>
<dbReference type="InterPro" id="IPR050228">
    <property type="entry name" value="Carboxylesterase_BioH"/>
</dbReference>
<dbReference type="Pfam" id="PF12697">
    <property type="entry name" value="Abhydrolase_6"/>
    <property type="match status" value="1"/>
</dbReference>
<dbReference type="OrthoDB" id="135231at2"/>
<dbReference type="Proteomes" id="UP000325161">
    <property type="component" value="Chromosome"/>
</dbReference>